<dbReference type="EMBL" id="APAU02000164">
    <property type="protein sequence ID" value="EUB55399.1"/>
    <property type="molecule type" value="Genomic_DNA"/>
</dbReference>
<evidence type="ECO:0000256" key="9">
    <source>
        <dbReference type="ARBA" id="ARBA00022842"/>
    </source>
</evidence>
<keyword evidence="8" id="KW-0378">Hydrolase</keyword>
<name>W6UPR8_ECHGR</name>
<gene>
    <name evidence="15" type="ORF">EGR_09745</name>
</gene>
<dbReference type="GO" id="GO:0046872">
    <property type="term" value="F:metal ion binding"/>
    <property type="evidence" value="ECO:0007669"/>
    <property type="project" value="UniProtKB-KW"/>
</dbReference>
<proteinExistence type="inferred from homology"/>
<keyword evidence="4" id="KW-0540">Nuclease</keyword>
<organism evidence="15 16">
    <name type="scientific">Echinococcus granulosus</name>
    <name type="common">Hydatid tapeworm</name>
    <dbReference type="NCBI Taxonomy" id="6210"/>
    <lineage>
        <taxon>Eukaryota</taxon>
        <taxon>Metazoa</taxon>
        <taxon>Spiralia</taxon>
        <taxon>Lophotrochozoa</taxon>
        <taxon>Platyhelminthes</taxon>
        <taxon>Cestoda</taxon>
        <taxon>Eucestoda</taxon>
        <taxon>Cyclophyllidea</taxon>
        <taxon>Taeniidae</taxon>
        <taxon>Echinococcus</taxon>
        <taxon>Echinococcus granulosus group</taxon>
    </lineage>
</organism>
<feature type="region of interest" description="Disordered" evidence="12">
    <location>
        <begin position="467"/>
        <end position="489"/>
    </location>
</feature>
<evidence type="ECO:0000256" key="4">
    <source>
        <dbReference type="ARBA" id="ARBA00022722"/>
    </source>
</evidence>
<dbReference type="PRINTS" id="PR00066">
    <property type="entry name" value="XRODRMPGMNTG"/>
</dbReference>
<dbReference type="PANTHER" id="PTHR16171:SF7">
    <property type="entry name" value="DNA REPAIR PROTEIN RAD2"/>
    <property type="match status" value="1"/>
</dbReference>
<dbReference type="SUPFAM" id="SSF47807">
    <property type="entry name" value="5' to 3' exonuclease, C-terminal subdomain"/>
    <property type="match status" value="1"/>
</dbReference>
<dbReference type="SMART" id="SM00484">
    <property type="entry name" value="XPGI"/>
    <property type="match status" value="1"/>
</dbReference>
<dbReference type="InterPro" id="IPR006086">
    <property type="entry name" value="XPG-I_dom"/>
</dbReference>
<keyword evidence="16" id="KW-1185">Reference proteome</keyword>
<dbReference type="InterPro" id="IPR006085">
    <property type="entry name" value="XPG_DNA_repair_N"/>
</dbReference>
<keyword evidence="10" id="KW-0234">DNA repair</keyword>
<evidence type="ECO:0000256" key="10">
    <source>
        <dbReference type="ARBA" id="ARBA00023204"/>
    </source>
</evidence>
<keyword evidence="7" id="KW-0227">DNA damage</keyword>
<evidence type="ECO:0000256" key="11">
    <source>
        <dbReference type="ARBA" id="ARBA00023242"/>
    </source>
</evidence>
<reference evidence="15 16" key="1">
    <citation type="journal article" date="2013" name="Nat. Genet.">
        <title>The genome of the hydatid tapeworm Echinococcus granulosus.</title>
        <authorList>
            <person name="Zheng H."/>
            <person name="Zhang W."/>
            <person name="Zhang L."/>
            <person name="Zhang Z."/>
            <person name="Li J."/>
            <person name="Lu G."/>
            <person name="Zhu Y."/>
            <person name="Wang Y."/>
            <person name="Huang Y."/>
            <person name="Liu J."/>
            <person name="Kang H."/>
            <person name="Chen J."/>
            <person name="Wang L."/>
            <person name="Chen A."/>
            <person name="Yu S."/>
            <person name="Gao Z."/>
            <person name="Jin L."/>
            <person name="Gu W."/>
            <person name="Wang Z."/>
            <person name="Zhao L."/>
            <person name="Shi B."/>
            <person name="Wen H."/>
            <person name="Lin R."/>
            <person name="Jones M.K."/>
            <person name="Brejova B."/>
            <person name="Vinar T."/>
            <person name="Zhao G."/>
            <person name="McManus D.P."/>
            <person name="Chen Z."/>
            <person name="Zhou Y."/>
            <person name="Wang S."/>
        </authorList>
    </citation>
    <scope>NUCLEOTIDE SEQUENCE [LARGE SCALE GENOMIC DNA]</scope>
</reference>
<dbReference type="SMART" id="SM00279">
    <property type="entry name" value="HhH2"/>
    <property type="match status" value="1"/>
</dbReference>
<evidence type="ECO:0000256" key="5">
    <source>
        <dbReference type="ARBA" id="ARBA00022723"/>
    </source>
</evidence>
<dbReference type="Gene3D" id="1.10.150.20">
    <property type="entry name" value="5' to 3' exonuclease, C-terminal subdomain"/>
    <property type="match status" value="1"/>
</dbReference>
<evidence type="ECO:0000256" key="3">
    <source>
        <dbReference type="ARBA" id="ARBA00005283"/>
    </source>
</evidence>
<accession>W6UPR8</accession>
<feature type="compositionally biased region" description="Polar residues" evidence="12">
    <location>
        <begin position="371"/>
        <end position="381"/>
    </location>
</feature>
<comment type="similarity">
    <text evidence="3">Belongs to the XPG/RAD2 endonuclease family. XPG subfamily.</text>
</comment>
<feature type="region of interest" description="Disordered" evidence="12">
    <location>
        <begin position="363"/>
        <end position="445"/>
    </location>
</feature>
<dbReference type="GO" id="GO:0004520">
    <property type="term" value="F:DNA endonuclease activity"/>
    <property type="evidence" value="ECO:0007669"/>
    <property type="project" value="TreeGrafter"/>
</dbReference>
<feature type="compositionally biased region" description="Basic and acidic residues" evidence="12">
    <location>
        <begin position="387"/>
        <end position="402"/>
    </location>
</feature>
<dbReference type="InterPro" id="IPR008918">
    <property type="entry name" value="HhH2"/>
</dbReference>
<evidence type="ECO:0000256" key="7">
    <source>
        <dbReference type="ARBA" id="ARBA00022763"/>
    </source>
</evidence>
<dbReference type="SMART" id="SM00485">
    <property type="entry name" value="XPGN"/>
    <property type="match status" value="1"/>
</dbReference>
<evidence type="ECO:0000313" key="15">
    <source>
        <dbReference type="EMBL" id="EUB55399.1"/>
    </source>
</evidence>
<evidence type="ECO:0000256" key="8">
    <source>
        <dbReference type="ARBA" id="ARBA00022801"/>
    </source>
</evidence>
<evidence type="ECO:0000256" key="12">
    <source>
        <dbReference type="SAM" id="MobiDB-lite"/>
    </source>
</evidence>
<dbReference type="AlphaFoldDB" id="W6UPR8"/>
<dbReference type="InterPro" id="IPR019974">
    <property type="entry name" value="XPG_CS"/>
</dbReference>
<keyword evidence="5" id="KW-0479">Metal-binding</keyword>
<dbReference type="KEGG" id="egl:EGR_09745"/>
<dbReference type="PANTHER" id="PTHR16171">
    <property type="entry name" value="DNA REPAIR PROTEIN COMPLEMENTING XP-G CELLS-RELATED"/>
    <property type="match status" value="1"/>
</dbReference>
<comment type="caution">
    <text evidence="15">The sequence shown here is derived from an EMBL/GenBank/DDBJ whole genome shotgun (WGS) entry which is preliminary data.</text>
</comment>
<dbReference type="CTD" id="36345460"/>
<evidence type="ECO:0000256" key="1">
    <source>
        <dbReference type="ARBA" id="ARBA00001946"/>
    </source>
</evidence>
<dbReference type="OMA" id="MNIPLIR"/>
<protein>
    <submittedName>
        <fullName evidence="15">DNA repair protein UVH3</fullName>
    </submittedName>
</protein>
<evidence type="ECO:0000259" key="13">
    <source>
        <dbReference type="SMART" id="SM00484"/>
    </source>
</evidence>
<dbReference type="STRING" id="6210.W6UPR8"/>
<comment type="cofactor">
    <cofactor evidence="1">
        <name>Mg(2+)</name>
        <dbReference type="ChEBI" id="CHEBI:18420"/>
    </cofactor>
</comment>
<dbReference type="GeneID" id="36345460"/>
<sequence length="940" mass="104334">MGVKGLWQILEPSRRRVDLEYFRGKRMAIDMNIWLHQALKANVKGGRNSHLAILFRRICKLLFFGIRPIFVFDGAVPALKKATMAARRISRSTAKAKSCQARDRLLKRLFRRLAESAAKSQTPSEELIAEFVRRFNSTEEIRKAELDVEMFGSQSSSIEAAPPTAVLQLEEEQESASQLAWDFVDNSPSIDLQSDAFSALPIHAQLRARAGESFSQTQVNRLIARRDLALKKVEIESKMNEVLVASVTPRNLPSGLDMSVTAQRIASQDEGHAILMRKRSSKERADELKERLDRLLKGSVTEPVCDDEEDSKKALELENSPRDEYQIAEDHKVEMVEKIMKTLEEHSSSESEVCQAAHDNAQLEGGDESTDGPSDQSNESTVDIEADDVKNEGELKLKKESDSEVSSTDLAEFTEVLDDTTTSKASSDLKHLASQSEGNEDFDHKGRITSEQSNIEVETAVIEITSEAPSSDSGEFADVSEPPTPIQPVETLPKTQTFLEHEEEDDLAIDDDILRAEAEKLECQAQEATTSCVAEAQRLVQLFGFPLINSPEEAEAQCCYLQQLGLVDIVASDDSDVWVFGATLVCRHLFGRNKGKSGSGSSSLYCLKDIREQLGLDRRQFVRIALLCGSDYTDGLDNIGPIKALEILSTFATTSDPTFTSEEHEILLPLTEFRRRCQERGGGGRWTSTKFPADFPSEAVVKGYLSPRVENASEYAGFHWDTPNLLPLVKYPFQARQKSEGTLAPVIGRFKATYEGAVASTIPLITDFFPRIETKKKASSRLTQATNRLKYATEFQDLPTLDTDWSTDADNDDEGAKPSTDTSRRRKSNEDLPKGWKNGSGALASPSRGLKTGCRCRPRHCVVTHLLQLSTGSNVPLGPLTKEFYSLKTTLAPLLVVTPTRFRVSTMLVIHIRCLSYKACWRDFRSLGMGSLTAANNVAS</sequence>
<dbReference type="Proteomes" id="UP000019149">
    <property type="component" value="Unassembled WGS sequence"/>
</dbReference>
<dbReference type="PROSITE" id="PS00841">
    <property type="entry name" value="XPG_1"/>
    <property type="match status" value="1"/>
</dbReference>
<dbReference type="InterPro" id="IPR001044">
    <property type="entry name" value="XPG/Rad2_eukaryotes"/>
</dbReference>
<feature type="region of interest" description="Disordered" evidence="12">
    <location>
        <begin position="802"/>
        <end position="849"/>
    </location>
</feature>
<dbReference type="InterPro" id="IPR006084">
    <property type="entry name" value="XPG/Rad2"/>
</dbReference>
<evidence type="ECO:0000313" key="16">
    <source>
        <dbReference type="Proteomes" id="UP000019149"/>
    </source>
</evidence>
<dbReference type="CDD" id="cd09868">
    <property type="entry name" value="PIN_XPG_RAD2"/>
    <property type="match status" value="1"/>
</dbReference>
<evidence type="ECO:0000256" key="2">
    <source>
        <dbReference type="ARBA" id="ARBA00004123"/>
    </source>
</evidence>
<dbReference type="InterPro" id="IPR036279">
    <property type="entry name" value="5-3_exonuclease_C_sf"/>
</dbReference>
<evidence type="ECO:0000256" key="6">
    <source>
        <dbReference type="ARBA" id="ARBA00022759"/>
    </source>
</evidence>
<dbReference type="PRINTS" id="PR00853">
    <property type="entry name" value="XPGRADSUPER"/>
</dbReference>
<dbReference type="SUPFAM" id="SSF88723">
    <property type="entry name" value="PIN domain-like"/>
    <property type="match status" value="1"/>
</dbReference>
<evidence type="ECO:0000259" key="14">
    <source>
        <dbReference type="SMART" id="SM00485"/>
    </source>
</evidence>
<dbReference type="InterPro" id="IPR029060">
    <property type="entry name" value="PIN-like_dom_sf"/>
</dbReference>
<dbReference type="GO" id="GO:0016788">
    <property type="term" value="F:hydrolase activity, acting on ester bonds"/>
    <property type="evidence" value="ECO:0007669"/>
    <property type="project" value="InterPro"/>
</dbReference>
<dbReference type="Pfam" id="PF00867">
    <property type="entry name" value="XPG_I"/>
    <property type="match status" value="1"/>
</dbReference>
<dbReference type="GO" id="GO:0006289">
    <property type="term" value="P:nucleotide-excision repair"/>
    <property type="evidence" value="ECO:0007669"/>
    <property type="project" value="InterPro"/>
</dbReference>
<comment type="subcellular location">
    <subcellularLocation>
        <location evidence="2">Nucleus</location>
    </subcellularLocation>
</comment>
<feature type="domain" description="XPG N-terminal" evidence="14">
    <location>
        <begin position="1"/>
        <end position="94"/>
    </location>
</feature>
<dbReference type="Gene3D" id="3.40.50.1010">
    <property type="entry name" value="5'-nuclease"/>
    <property type="match status" value="2"/>
</dbReference>
<dbReference type="RefSeq" id="XP_024346595.1">
    <property type="nucleotide sequence ID" value="XM_024498994.1"/>
</dbReference>
<keyword evidence="6" id="KW-0255">Endonuclease</keyword>
<feature type="domain" description="XPG-I" evidence="13">
    <location>
        <begin position="541"/>
        <end position="616"/>
    </location>
</feature>
<keyword evidence="9" id="KW-0460">Magnesium</keyword>
<keyword evidence="11" id="KW-0539">Nucleus</keyword>
<dbReference type="GO" id="GO:0003697">
    <property type="term" value="F:single-stranded DNA binding"/>
    <property type="evidence" value="ECO:0007669"/>
    <property type="project" value="InterPro"/>
</dbReference>
<dbReference type="OrthoDB" id="2959108at2759"/>
<dbReference type="GO" id="GO:0005634">
    <property type="term" value="C:nucleus"/>
    <property type="evidence" value="ECO:0007669"/>
    <property type="project" value="UniProtKB-SubCell"/>
</dbReference>
<dbReference type="Pfam" id="PF00752">
    <property type="entry name" value="XPG_N"/>
    <property type="match status" value="1"/>
</dbReference>